<dbReference type="PANTHER" id="PTHR43537">
    <property type="entry name" value="TRANSCRIPTIONAL REGULATOR, GNTR FAMILY"/>
    <property type="match status" value="1"/>
</dbReference>
<dbReference type="Gene3D" id="1.10.10.10">
    <property type="entry name" value="Winged helix-like DNA-binding domain superfamily/Winged helix DNA-binding domain"/>
    <property type="match status" value="1"/>
</dbReference>
<dbReference type="AlphaFoldDB" id="A0A3S0SG06"/>
<sequence length="240" mass="26090">MRQASETEVLVVPAPQEVAGRLRRITAAGAIYERLHADIVSLRMPPGMLLQEKRIADDFGVSRTPVREALLRLSEGGLVDIYPQSSTVVSRVPVSAIPEAVVVRKALEGATVETAALTATAADIARLDAIIARQQTHAAAGNASNFHEDDEAFHEAIAQISGYPGIWATLKTVKVQLDRARRLTLPVLGRMDNVVHEHMIIRDALAAHDAVAARSAMTHHLSAVIPDVDELRARYPDYFC</sequence>
<dbReference type="InterPro" id="IPR036388">
    <property type="entry name" value="WH-like_DNA-bd_sf"/>
</dbReference>
<dbReference type="PANTHER" id="PTHR43537:SF45">
    <property type="entry name" value="GNTR FAMILY REGULATORY PROTEIN"/>
    <property type="match status" value="1"/>
</dbReference>
<dbReference type="InterPro" id="IPR011711">
    <property type="entry name" value="GntR_C"/>
</dbReference>
<evidence type="ECO:0000313" key="5">
    <source>
        <dbReference type="EMBL" id="RUM04991.1"/>
    </source>
</evidence>
<dbReference type="PROSITE" id="PS50949">
    <property type="entry name" value="HTH_GNTR"/>
    <property type="match status" value="1"/>
</dbReference>
<dbReference type="InterPro" id="IPR036390">
    <property type="entry name" value="WH_DNA-bd_sf"/>
</dbReference>
<keyword evidence="2" id="KW-0238">DNA-binding</keyword>
<dbReference type="SUPFAM" id="SSF46785">
    <property type="entry name" value="Winged helix' DNA-binding domain"/>
    <property type="match status" value="1"/>
</dbReference>
<dbReference type="Pfam" id="PF07729">
    <property type="entry name" value="FCD"/>
    <property type="match status" value="1"/>
</dbReference>
<evidence type="ECO:0000256" key="1">
    <source>
        <dbReference type="ARBA" id="ARBA00023015"/>
    </source>
</evidence>
<organism evidence="5 6">
    <name type="scientific">Rhizobium anhuiense</name>
    <dbReference type="NCBI Taxonomy" id="1184720"/>
    <lineage>
        <taxon>Bacteria</taxon>
        <taxon>Pseudomonadati</taxon>
        <taxon>Pseudomonadota</taxon>
        <taxon>Alphaproteobacteria</taxon>
        <taxon>Hyphomicrobiales</taxon>
        <taxon>Rhizobiaceae</taxon>
        <taxon>Rhizobium/Agrobacterium group</taxon>
        <taxon>Rhizobium</taxon>
    </lineage>
</organism>
<dbReference type="GO" id="GO:0003700">
    <property type="term" value="F:DNA-binding transcription factor activity"/>
    <property type="evidence" value="ECO:0007669"/>
    <property type="project" value="InterPro"/>
</dbReference>
<evidence type="ECO:0000256" key="3">
    <source>
        <dbReference type="ARBA" id="ARBA00023163"/>
    </source>
</evidence>
<dbReference type="InterPro" id="IPR000524">
    <property type="entry name" value="Tscrpt_reg_HTH_GntR"/>
</dbReference>
<evidence type="ECO:0000313" key="6">
    <source>
        <dbReference type="Proteomes" id="UP000273611"/>
    </source>
</evidence>
<dbReference type="Proteomes" id="UP000273611">
    <property type="component" value="Unassembled WGS sequence"/>
</dbReference>
<feature type="domain" description="HTH gntR-type" evidence="4">
    <location>
        <begin position="25"/>
        <end position="92"/>
    </location>
</feature>
<dbReference type="InterPro" id="IPR008920">
    <property type="entry name" value="TF_FadR/GntR_C"/>
</dbReference>
<dbReference type="Pfam" id="PF00392">
    <property type="entry name" value="GntR"/>
    <property type="match status" value="1"/>
</dbReference>
<accession>A0A3S0SG06</accession>
<dbReference type="Gene3D" id="1.20.120.530">
    <property type="entry name" value="GntR ligand-binding domain-like"/>
    <property type="match status" value="1"/>
</dbReference>
<dbReference type="PRINTS" id="PR00035">
    <property type="entry name" value="HTHGNTR"/>
</dbReference>
<keyword evidence="3" id="KW-0804">Transcription</keyword>
<dbReference type="RefSeq" id="WP_028756500.1">
    <property type="nucleotide sequence ID" value="NZ_BMFI01000002.1"/>
</dbReference>
<keyword evidence="1" id="KW-0805">Transcription regulation</keyword>
<dbReference type="GO" id="GO:0003677">
    <property type="term" value="F:DNA binding"/>
    <property type="evidence" value="ECO:0007669"/>
    <property type="project" value="UniProtKB-KW"/>
</dbReference>
<reference evidence="5 6" key="1">
    <citation type="journal article" date="2015" name="Int. J. Syst. Evol. Microbiol.">
        <title>Rhizobium anhuiense sp. nov., isolated from effective nodules of Vicia faba and Pisum sativum.</title>
        <authorList>
            <person name="Zhang Y.J."/>
            <person name="Zheng W.T."/>
            <person name="Everall I."/>
            <person name="Young J.P."/>
            <person name="Zhang X.X."/>
            <person name="Tian C.F."/>
            <person name="Sui X.H."/>
            <person name="Wang E.T."/>
            <person name="Chen W.X."/>
        </authorList>
    </citation>
    <scope>NUCLEOTIDE SEQUENCE [LARGE SCALE GENOMIC DNA]</scope>
    <source>
        <strain evidence="5 6">CCBAU 23252</strain>
    </source>
</reference>
<name>A0A3S0SG06_9HYPH</name>
<comment type="caution">
    <text evidence="5">The sequence shown here is derived from an EMBL/GenBank/DDBJ whole genome shotgun (WGS) entry which is preliminary data.</text>
</comment>
<dbReference type="GeneID" id="75216820"/>
<proteinExistence type="predicted"/>
<dbReference type="SUPFAM" id="SSF48008">
    <property type="entry name" value="GntR ligand-binding domain-like"/>
    <property type="match status" value="1"/>
</dbReference>
<protein>
    <submittedName>
        <fullName evidence="5">GntR family transcriptional regulator</fullName>
    </submittedName>
</protein>
<gene>
    <name evidence="5" type="ORF">EEQ99_05705</name>
</gene>
<dbReference type="EMBL" id="RIBW01000001">
    <property type="protein sequence ID" value="RUM04991.1"/>
    <property type="molecule type" value="Genomic_DNA"/>
</dbReference>
<evidence type="ECO:0000256" key="2">
    <source>
        <dbReference type="ARBA" id="ARBA00023125"/>
    </source>
</evidence>
<evidence type="ECO:0000259" key="4">
    <source>
        <dbReference type="PROSITE" id="PS50949"/>
    </source>
</evidence>
<dbReference type="SMART" id="SM00345">
    <property type="entry name" value="HTH_GNTR"/>
    <property type="match status" value="1"/>
</dbReference>
<dbReference type="SMART" id="SM00895">
    <property type="entry name" value="FCD"/>
    <property type="match status" value="1"/>
</dbReference>